<accession>A0A0E9MMS4</accession>
<evidence type="ECO:0008006" key="4">
    <source>
        <dbReference type="Google" id="ProtNLM"/>
    </source>
</evidence>
<comment type="caution">
    <text evidence="2">The sequence shown here is derived from an EMBL/GenBank/DDBJ whole genome shotgun (WGS) entry which is preliminary data.</text>
</comment>
<dbReference type="RefSeq" id="WP_245612139.1">
    <property type="nucleotide sequence ID" value="NZ_BBWU01000015.1"/>
</dbReference>
<evidence type="ECO:0000313" key="3">
    <source>
        <dbReference type="Proteomes" id="UP000033202"/>
    </source>
</evidence>
<reference evidence="2 3" key="1">
    <citation type="submission" date="2015-04" db="EMBL/GenBank/DDBJ databases">
        <title>Whole genome shotgun sequence of Sphingomonas changbaiensis NBRC 104936.</title>
        <authorList>
            <person name="Katano-Makiyama Y."/>
            <person name="Hosoyama A."/>
            <person name="Hashimoto M."/>
            <person name="Noguchi M."/>
            <person name="Tsuchikane K."/>
            <person name="Ohji S."/>
            <person name="Yamazoe A."/>
            <person name="Ichikawa N."/>
            <person name="Kimura A."/>
            <person name="Fujita N."/>
        </authorList>
    </citation>
    <scope>NUCLEOTIDE SEQUENCE [LARGE SCALE GENOMIC DNA]</scope>
    <source>
        <strain evidence="2 3">NBRC 104936</strain>
    </source>
</reference>
<proteinExistence type="predicted"/>
<evidence type="ECO:0000313" key="2">
    <source>
        <dbReference type="EMBL" id="GAO38410.1"/>
    </source>
</evidence>
<evidence type="ECO:0000256" key="1">
    <source>
        <dbReference type="SAM" id="MobiDB-lite"/>
    </source>
</evidence>
<protein>
    <recommendedName>
        <fullName evidence="4">Nuclear transport factor 2 family protein</fullName>
    </recommendedName>
</protein>
<feature type="region of interest" description="Disordered" evidence="1">
    <location>
        <begin position="1"/>
        <end position="41"/>
    </location>
</feature>
<keyword evidence="3" id="KW-1185">Reference proteome</keyword>
<dbReference type="AlphaFoldDB" id="A0A0E9MMS4"/>
<dbReference type="Proteomes" id="UP000033202">
    <property type="component" value="Unassembled WGS sequence"/>
</dbReference>
<dbReference type="EMBL" id="BBWU01000015">
    <property type="protein sequence ID" value="GAO38410.1"/>
    <property type="molecule type" value="Genomic_DNA"/>
</dbReference>
<sequence length="155" mass="16041">MPTATASPASVEPPAPGTPGGLADDRTPVSEAPFDKTSAQGAAQVVQTYYALIEAGKYPEARALWSDSGKASGKSEESFAAGFGTYAEYHAQIGAPGRIEGAAGSLYVDVPVVAYGRLKSGAAFDRKGKVTLRRCNDVPGCTAEQRAWRISAVTS</sequence>
<organism evidence="2 3">
    <name type="scientific">Sphingomonas changbaiensis NBRC 104936</name>
    <dbReference type="NCBI Taxonomy" id="1219043"/>
    <lineage>
        <taxon>Bacteria</taxon>
        <taxon>Pseudomonadati</taxon>
        <taxon>Pseudomonadota</taxon>
        <taxon>Alphaproteobacteria</taxon>
        <taxon>Sphingomonadales</taxon>
        <taxon>Sphingomonadaceae</taxon>
        <taxon>Sphingomonas</taxon>
    </lineage>
</organism>
<name>A0A0E9MMS4_9SPHN</name>
<gene>
    <name evidence="2" type="ORF">SCH01S_15_00350</name>
</gene>